<dbReference type="OMA" id="CRSMMED"/>
<dbReference type="GO" id="GO:0051743">
    <property type="term" value="F:red chlorophyll catabolite reductase activity"/>
    <property type="evidence" value="ECO:0007669"/>
    <property type="project" value="InterPro"/>
</dbReference>
<reference evidence="1 2" key="1">
    <citation type="journal article" date="2016" name="G3 (Bethesda)">
        <title>First Draft Assembly and Annotation of the Genome of a California Endemic Oak Quercus lobata Nee (Fagaceae).</title>
        <authorList>
            <person name="Sork V.L."/>
            <person name="Fitz-Gibbon S.T."/>
            <person name="Puiu D."/>
            <person name="Crepeau M."/>
            <person name="Gugger P.F."/>
            <person name="Sherman R."/>
            <person name="Stevens K."/>
            <person name="Langley C.H."/>
            <person name="Pellegrini M."/>
            <person name="Salzberg S.L."/>
        </authorList>
    </citation>
    <scope>NUCLEOTIDE SEQUENCE [LARGE SCALE GENOMIC DNA]</scope>
    <source>
        <strain evidence="1 2">cv. SW786</strain>
    </source>
</reference>
<dbReference type="OrthoDB" id="26525at2759"/>
<evidence type="ECO:0008006" key="3">
    <source>
        <dbReference type="Google" id="ProtNLM"/>
    </source>
</evidence>
<dbReference type="AlphaFoldDB" id="A0A7N2LYG0"/>
<gene>
    <name evidence="1" type="primary">LOC115950885</name>
</gene>
<dbReference type="InterPro" id="IPR009439">
    <property type="entry name" value="RCC_reductase"/>
</dbReference>
<dbReference type="Gene3D" id="3.40.1500.20">
    <property type="match status" value="1"/>
</dbReference>
<sequence length="314" mass="35530">MSCTFLPPCAYPLAPANLLAPKIPRTRPSFPCRLSMEKQQLIRGSKLMEFPYLTDPHRDTMVDLISAMENRLGSHHLLPSSVPPDVEHYQNETGTSQGTLHIRCGIDSSPIDFVLASWLHLEQPTGGALDITNIAGYLKSSTDVPHFQFELVKCSPTFLILFLDLIPRKDTVFSPDYLKTYYEDTQLEKFRQRLDQLPEVQPYFSSSLYFRRVVSPTGIVVSIKCEDGAGPELVEEIIREHVRPISNDIMRIWIDMCVGEGVEVGETERAVLEKRDSLIKSKAIEMDLSSSMPKQFGQEVADRVLRVIKSVYNV</sequence>
<dbReference type="PANTHER" id="PTHR34685">
    <property type="entry name" value="RED CHLOROPHYLL CATABOLITE REDUCTASE, CHLOROPLASTIC"/>
    <property type="match status" value="1"/>
</dbReference>
<dbReference type="Pfam" id="PF06405">
    <property type="entry name" value="RCC_reductase"/>
    <property type="match status" value="1"/>
</dbReference>
<dbReference type="RefSeq" id="XP_030924020.1">
    <property type="nucleotide sequence ID" value="XM_031068160.1"/>
</dbReference>
<protein>
    <recommendedName>
        <fullName evidence="3">Red chlorophyll catabolite reductase</fullName>
    </recommendedName>
</protein>
<dbReference type="Proteomes" id="UP000594261">
    <property type="component" value="Chromosome 6"/>
</dbReference>
<accession>A0A7N2LYG0</accession>
<dbReference type="PANTHER" id="PTHR34685:SF3">
    <property type="entry name" value="RED CHLOROPHYLL CATABOLITE REDUCTASE"/>
    <property type="match status" value="1"/>
</dbReference>
<dbReference type="GO" id="GO:0009507">
    <property type="term" value="C:chloroplast"/>
    <property type="evidence" value="ECO:0007669"/>
    <property type="project" value="TreeGrafter"/>
</dbReference>
<dbReference type="GeneID" id="115950885"/>
<dbReference type="EMBL" id="LRBV02000006">
    <property type="status" value="NOT_ANNOTATED_CDS"/>
    <property type="molecule type" value="Genomic_DNA"/>
</dbReference>
<proteinExistence type="predicted"/>
<dbReference type="GO" id="GO:0015996">
    <property type="term" value="P:chlorophyll catabolic process"/>
    <property type="evidence" value="ECO:0007669"/>
    <property type="project" value="TreeGrafter"/>
</dbReference>
<reference evidence="1" key="2">
    <citation type="submission" date="2021-01" db="UniProtKB">
        <authorList>
            <consortium name="EnsemblPlants"/>
        </authorList>
    </citation>
    <scope>IDENTIFICATION</scope>
</reference>
<organism evidence="1 2">
    <name type="scientific">Quercus lobata</name>
    <name type="common">Valley oak</name>
    <dbReference type="NCBI Taxonomy" id="97700"/>
    <lineage>
        <taxon>Eukaryota</taxon>
        <taxon>Viridiplantae</taxon>
        <taxon>Streptophyta</taxon>
        <taxon>Embryophyta</taxon>
        <taxon>Tracheophyta</taxon>
        <taxon>Spermatophyta</taxon>
        <taxon>Magnoliopsida</taxon>
        <taxon>eudicotyledons</taxon>
        <taxon>Gunneridae</taxon>
        <taxon>Pentapetalae</taxon>
        <taxon>rosids</taxon>
        <taxon>fabids</taxon>
        <taxon>Fagales</taxon>
        <taxon>Fagaceae</taxon>
        <taxon>Quercus</taxon>
    </lineage>
</organism>
<dbReference type="KEGG" id="qlo:115950885"/>
<name>A0A7N2LYG0_QUELO</name>
<dbReference type="Gramene" id="QL06p041448:mrna">
    <property type="protein sequence ID" value="QL06p041448:mrna"/>
    <property type="gene ID" value="QL06p041448"/>
</dbReference>
<evidence type="ECO:0000313" key="1">
    <source>
        <dbReference type="EnsemblPlants" id="QL06p041448:mrna"/>
    </source>
</evidence>
<dbReference type="InParanoid" id="A0A7N2LYG0"/>
<keyword evidence="2" id="KW-1185">Reference proteome</keyword>
<evidence type="ECO:0000313" key="2">
    <source>
        <dbReference type="Proteomes" id="UP000594261"/>
    </source>
</evidence>
<dbReference type="EnsemblPlants" id="QL06p041448:mrna">
    <property type="protein sequence ID" value="QL06p041448:mrna"/>
    <property type="gene ID" value="QL06p041448"/>
</dbReference>